<dbReference type="InterPro" id="IPR019591">
    <property type="entry name" value="Mrp/NBP35_ATP-bd"/>
</dbReference>
<dbReference type="GO" id="GO:0005524">
    <property type="term" value="F:ATP binding"/>
    <property type="evidence" value="ECO:0007669"/>
    <property type="project" value="UniProtKB-UniRule"/>
</dbReference>
<dbReference type="FunFam" id="3.40.50.300:FF:000418">
    <property type="entry name" value="Iron-sulfur cluster carrier protein"/>
    <property type="match status" value="1"/>
</dbReference>
<keyword evidence="3 7" id="KW-0067">ATP-binding</keyword>
<evidence type="ECO:0000256" key="3">
    <source>
        <dbReference type="ARBA" id="ARBA00022840"/>
    </source>
</evidence>
<dbReference type="CDD" id="cd02037">
    <property type="entry name" value="Mrp_NBP35"/>
    <property type="match status" value="1"/>
</dbReference>
<dbReference type="Gene3D" id="3.40.50.300">
    <property type="entry name" value="P-loop containing nucleotide triphosphate hydrolases"/>
    <property type="match status" value="1"/>
</dbReference>
<evidence type="ECO:0000256" key="5">
    <source>
        <dbReference type="ARBA" id="ARBA00023014"/>
    </source>
</evidence>
<comment type="subunit">
    <text evidence="7">Homodimer.</text>
</comment>
<organism evidence="8 9">
    <name type="scientific">Candidatus Hamiltonella defensa</name>
    <name type="common">Bemisia tabaci</name>
    <dbReference type="NCBI Taxonomy" id="672795"/>
    <lineage>
        <taxon>Bacteria</taxon>
        <taxon>Pseudomonadati</taxon>
        <taxon>Pseudomonadota</taxon>
        <taxon>Gammaproteobacteria</taxon>
        <taxon>Enterobacterales</taxon>
        <taxon>Enterobacteriaceae</taxon>
        <taxon>aphid secondary symbionts</taxon>
        <taxon>Candidatus Williamhamiltonella</taxon>
    </lineage>
</organism>
<evidence type="ECO:0000256" key="2">
    <source>
        <dbReference type="ARBA" id="ARBA00022741"/>
    </source>
</evidence>
<dbReference type="PANTHER" id="PTHR42961">
    <property type="entry name" value="IRON-SULFUR PROTEIN NUBPL"/>
    <property type="match status" value="1"/>
</dbReference>
<name>A0A249E0U8_9ENTR</name>
<evidence type="ECO:0000256" key="7">
    <source>
        <dbReference type="HAMAP-Rule" id="MF_02040"/>
    </source>
</evidence>
<dbReference type="AlphaFoldDB" id="A0A249E0U8"/>
<evidence type="ECO:0000313" key="8">
    <source>
        <dbReference type="EMBL" id="ASX26642.1"/>
    </source>
</evidence>
<evidence type="ECO:0000313" key="9">
    <source>
        <dbReference type="Proteomes" id="UP000216438"/>
    </source>
</evidence>
<dbReference type="HAMAP" id="MF_02040">
    <property type="entry name" value="Mrp_NBP35"/>
    <property type="match status" value="1"/>
</dbReference>
<dbReference type="GO" id="GO:0046872">
    <property type="term" value="F:metal ion binding"/>
    <property type="evidence" value="ECO:0007669"/>
    <property type="project" value="UniProtKB-KW"/>
</dbReference>
<comment type="similarity">
    <text evidence="6 7">Belongs to the Mrp/NBP35 ATP-binding proteins family.</text>
</comment>
<dbReference type="GO" id="GO:0051539">
    <property type="term" value="F:4 iron, 4 sulfur cluster binding"/>
    <property type="evidence" value="ECO:0007669"/>
    <property type="project" value="TreeGrafter"/>
</dbReference>
<keyword evidence="2 7" id="KW-0547">Nucleotide-binding</keyword>
<dbReference type="InterPro" id="IPR000808">
    <property type="entry name" value="Mrp-like_CS"/>
</dbReference>
<dbReference type="Proteomes" id="UP000216438">
    <property type="component" value="Chromosome"/>
</dbReference>
<dbReference type="GO" id="GO:0140663">
    <property type="term" value="F:ATP-dependent FeS chaperone activity"/>
    <property type="evidence" value="ECO:0007669"/>
    <property type="project" value="InterPro"/>
</dbReference>
<dbReference type="InterPro" id="IPR033756">
    <property type="entry name" value="YlxH/NBP35"/>
</dbReference>
<dbReference type="InterPro" id="IPR044304">
    <property type="entry name" value="NUBPL-like"/>
</dbReference>
<dbReference type="NCBIfam" id="NF008669">
    <property type="entry name" value="PRK11670.1"/>
    <property type="match status" value="1"/>
</dbReference>
<keyword evidence="5 7" id="KW-0411">Iron-sulfur</keyword>
<dbReference type="PROSITE" id="PS01215">
    <property type="entry name" value="MRP"/>
    <property type="match status" value="1"/>
</dbReference>
<proteinExistence type="inferred from homology"/>
<keyword evidence="4 7" id="KW-0408">Iron</keyword>
<dbReference type="Pfam" id="PF10609">
    <property type="entry name" value="ParA"/>
    <property type="match status" value="1"/>
</dbReference>
<dbReference type="InterPro" id="IPR034904">
    <property type="entry name" value="FSCA_dom_sf"/>
</dbReference>
<reference evidence="8 9" key="2">
    <citation type="submission" date="2017-09" db="EMBL/GenBank/DDBJ databases">
        <title>The genome of whitefly Bemisia tabaci, a global crop pest, provides novel insights into virus transmission, host adaptation and insecticide resistance.</title>
        <authorList>
            <person name="Kaur N."/>
            <person name="Kliot A."/>
            <person name="Pinheiro P.V."/>
            <person name="Luan J."/>
            <person name="Zheng Y."/>
            <person name="Liu W."/>
            <person name="Sun H."/>
            <person name="Yang X."/>
            <person name="Xu Y."/>
            <person name="Luo Y."/>
            <person name="Kruse A."/>
            <person name="Fisher T.W."/>
            <person name="Nelson D.R."/>
            <person name="Elimelech M."/>
            <person name="MacCoss M."/>
            <person name="Johnson R."/>
            <person name="Cohen E."/>
            <person name="Hunter W.B."/>
            <person name="Brown J.K."/>
            <person name="Jander G."/>
            <person name="Cilia M."/>
            <person name="Douglas A.E."/>
            <person name="Ghanim M."/>
            <person name="Simmons A.M."/>
            <person name="Wintermantel W.M."/>
            <person name="Ling K.-S."/>
            <person name="Fei Z."/>
        </authorList>
    </citation>
    <scope>NUCLEOTIDE SEQUENCE [LARGE SCALE GENOMIC DNA]</scope>
    <source>
        <strain evidence="8 9">MEAM1</strain>
    </source>
</reference>
<protein>
    <recommendedName>
        <fullName evidence="7">Iron-sulfur cluster carrier protein</fullName>
    </recommendedName>
</protein>
<comment type="function">
    <text evidence="7">Binds and transfers iron-sulfur (Fe-S) clusters to target apoproteins. Can hydrolyze ATP.</text>
</comment>
<dbReference type="SUPFAM" id="SSF52540">
    <property type="entry name" value="P-loop containing nucleoside triphosphate hydrolases"/>
    <property type="match status" value="1"/>
</dbReference>
<evidence type="ECO:0000256" key="1">
    <source>
        <dbReference type="ARBA" id="ARBA00022723"/>
    </source>
</evidence>
<keyword evidence="1 7" id="KW-0479">Metal-binding</keyword>
<gene>
    <name evidence="8" type="ORF">BA171_06280</name>
</gene>
<evidence type="ECO:0000256" key="6">
    <source>
        <dbReference type="ARBA" id="ARBA00024036"/>
    </source>
</evidence>
<dbReference type="GO" id="GO:0016887">
    <property type="term" value="F:ATP hydrolysis activity"/>
    <property type="evidence" value="ECO:0007669"/>
    <property type="project" value="UniProtKB-UniRule"/>
</dbReference>
<dbReference type="GO" id="GO:0005829">
    <property type="term" value="C:cytosol"/>
    <property type="evidence" value="ECO:0007669"/>
    <property type="project" value="TreeGrafter"/>
</dbReference>
<feature type="binding site" evidence="7">
    <location>
        <begin position="117"/>
        <end position="124"/>
    </location>
    <ligand>
        <name>ATP</name>
        <dbReference type="ChEBI" id="CHEBI:30616"/>
    </ligand>
</feature>
<dbReference type="GO" id="GO:0016226">
    <property type="term" value="P:iron-sulfur cluster assembly"/>
    <property type="evidence" value="ECO:0007669"/>
    <property type="project" value="InterPro"/>
</dbReference>
<sequence length="371" mass="40268">MNMKRYSNQNSAEMLKAQVSDIIATFTHPTLKKDLLSLNALHHCAFLDQVLHIEIIIPFAWASVFEQLKLKTTSRLLACTGAQAVDWKLIQHIRSLHRANGQVAVQGISNILAVSSGKGGVGKSCIAVNLALALIQEGAKVGILDADIYGPSVPHILGSADLRPTSPDGQHMAPIIIHGMASNSIGYLVTGDNAMVWRGPMARKALLQMLNDTLWPELDYLIVDMPPGTGDIQLTLAQKIPVTAAIVITTPQDLALMDAAKGIVMFSKVKVPILGVIENMTEHLCAQCGYVDPVFGHGGAEKLIKKYQIKLLGKIPLHSSLSEDADSGYPTVVRQPDSRLSDIFRQLASCVAAEMYWKISAIPDEIHVRHL</sequence>
<dbReference type="InterPro" id="IPR027417">
    <property type="entry name" value="P-loop_NTPase"/>
</dbReference>
<dbReference type="SUPFAM" id="SSF117916">
    <property type="entry name" value="Fe-S cluster assembly (FSCA) domain-like"/>
    <property type="match status" value="1"/>
</dbReference>
<dbReference type="PANTHER" id="PTHR42961:SF2">
    <property type="entry name" value="IRON-SULFUR PROTEIN NUBPL"/>
    <property type="match status" value="1"/>
</dbReference>
<dbReference type="EMBL" id="CP016303">
    <property type="protein sequence ID" value="ASX26642.1"/>
    <property type="molecule type" value="Genomic_DNA"/>
</dbReference>
<evidence type="ECO:0000256" key="4">
    <source>
        <dbReference type="ARBA" id="ARBA00023004"/>
    </source>
</evidence>
<reference evidence="9" key="1">
    <citation type="submission" date="2016-06" db="EMBL/GenBank/DDBJ databases">
        <authorList>
            <person name="Chen W."/>
            <person name="Hasegawa D.K."/>
        </authorList>
    </citation>
    <scope>NUCLEOTIDE SEQUENCE [LARGE SCALE GENOMIC DNA]</scope>
    <source>
        <strain evidence="9">MEAM1</strain>
    </source>
</reference>
<keyword evidence="7" id="KW-0378">Hydrolase</keyword>
<accession>A0A249E0U8</accession>